<protein>
    <submittedName>
        <fullName evidence="6">Phosphodiesterase</fullName>
    </submittedName>
</protein>
<dbReference type="SUPFAM" id="SSF56300">
    <property type="entry name" value="Metallo-dependent phosphatases"/>
    <property type="match status" value="1"/>
</dbReference>
<dbReference type="InterPro" id="IPR042283">
    <property type="entry name" value="GpdQ_catalytic"/>
</dbReference>
<feature type="domain" description="Calcineurin-like phosphoesterase" evidence="5">
    <location>
        <begin position="2"/>
        <end position="197"/>
    </location>
</feature>
<dbReference type="RefSeq" id="WP_394826039.1">
    <property type="nucleotide sequence ID" value="NZ_CP089984.1"/>
</dbReference>
<keyword evidence="7" id="KW-1185">Reference proteome</keyword>
<keyword evidence="1" id="KW-0479">Metal-binding</keyword>
<organism evidence="6 7">
    <name type="scientific">Pendulispora albinea</name>
    <dbReference type="NCBI Taxonomy" id="2741071"/>
    <lineage>
        <taxon>Bacteria</taxon>
        <taxon>Pseudomonadati</taxon>
        <taxon>Myxococcota</taxon>
        <taxon>Myxococcia</taxon>
        <taxon>Myxococcales</taxon>
        <taxon>Sorangiineae</taxon>
        <taxon>Pendulisporaceae</taxon>
        <taxon>Pendulispora</taxon>
    </lineage>
</organism>
<evidence type="ECO:0000256" key="3">
    <source>
        <dbReference type="ARBA" id="ARBA00023004"/>
    </source>
</evidence>
<name>A0ABZ2LZP6_9BACT</name>
<dbReference type="InterPro" id="IPR042281">
    <property type="entry name" value="GpdQ_beta-strand"/>
</dbReference>
<evidence type="ECO:0000313" key="7">
    <source>
        <dbReference type="Proteomes" id="UP001370348"/>
    </source>
</evidence>
<reference evidence="6 7" key="1">
    <citation type="submission" date="2021-12" db="EMBL/GenBank/DDBJ databases">
        <title>Discovery of the Pendulisporaceae a myxobacterial family with distinct sporulation behavior and unique specialized metabolism.</title>
        <authorList>
            <person name="Garcia R."/>
            <person name="Popoff A."/>
            <person name="Bader C.D."/>
            <person name="Loehr J."/>
            <person name="Walesch S."/>
            <person name="Walt C."/>
            <person name="Boldt J."/>
            <person name="Bunk B."/>
            <person name="Haeckl F.J.F.P.J."/>
            <person name="Gunesch A.P."/>
            <person name="Birkelbach J."/>
            <person name="Nuebel U."/>
            <person name="Pietschmann T."/>
            <person name="Bach T."/>
            <person name="Mueller R."/>
        </authorList>
    </citation>
    <scope>NUCLEOTIDE SEQUENCE [LARGE SCALE GENOMIC DNA]</scope>
    <source>
        <strain evidence="6 7">MSr11954</strain>
    </source>
</reference>
<gene>
    <name evidence="6" type="ORF">LZC94_03845</name>
</gene>
<evidence type="ECO:0000259" key="5">
    <source>
        <dbReference type="Pfam" id="PF00149"/>
    </source>
</evidence>
<comment type="similarity">
    <text evidence="4">Belongs to the cyclic nucleotide phosphodiesterase class-III family.</text>
</comment>
<evidence type="ECO:0000313" key="6">
    <source>
        <dbReference type="EMBL" id="WXB16414.1"/>
    </source>
</evidence>
<dbReference type="Pfam" id="PF00149">
    <property type="entry name" value="Metallophos"/>
    <property type="match status" value="1"/>
</dbReference>
<dbReference type="Proteomes" id="UP001370348">
    <property type="component" value="Chromosome"/>
</dbReference>
<dbReference type="InterPro" id="IPR050884">
    <property type="entry name" value="CNP_phosphodiesterase-III"/>
</dbReference>
<dbReference type="InterPro" id="IPR029052">
    <property type="entry name" value="Metallo-depent_PP-like"/>
</dbReference>
<keyword evidence="2" id="KW-0378">Hydrolase</keyword>
<dbReference type="EMBL" id="CP089984">
    <property type="protein sequence ID" value="WXB16414.1"/>
    <property type="molecule type" value="Genomic_DNA"/>
</dbReference>
<keyword evidence="3" id="KW-0408">Iron</keyword>
<evidence type="ECO:0000256" key="1">
    <source>
        <dbReference type="ARBA" id="ARBA00022723"/>
    </source>
</evidence>
<dbReference type="CDD" id="cd07402">
    <property type="entry name" value="MPP_GpdQ"/>
    <property type="match status" value="1"/>
</dbReference>
<dbReference type="InterPro" id="IPR026575">
    <property type="entry name" value="GpdQ/CpdA-like"/>
</dbReference>
<accession>A0ABZ2LZP6</accession>
<proteinExistence type="inferred from homology"/>
<dbReference type="Gene3D" id="3.30.750.180">
    <property type="entry name" value="GpdQ, beta-strand dimerisation domain"/>
    <property type="match status" value="1"/>
</dbReference>
<dbReference type="PANTHER" id="PTHR42988:SF2">
    <property type="entry name" value="CYCLIC NUCLEOTIDE PHOSPHODIESTERASE CBUA0032-RELATED"/>
    <property type="match status" value="1"/>
</dbReference>
<dbReference type="Gene3D" id="3.60.21.40">
    <property type="entry name" value="GpdQ, catalytic alpha/beta sandwich domain"/>
    <property type="match status" value="1"/>
</dbReference>
<evidence type="ECO:0000256" key="2">
    <source>
        <dbReference type="ARBA" id="ARBA00022801"/>
    </source>
</evidence>
<evidence type="ECO:0000256" key="4">
    <source>
        <dbReference type="ARBA" id="ARBA00025742"/>
    </source>
</evidence>
<dbReference type="InterPro" id="IPR004843">
    <property type="entry name" value="Calcineurin-like_PHP"/>
</dbReference>
<sequence length="266" mass="29438">MLLAQISDFHVGKLGSSIDTEYRTSEHLRRAVEHINRLAPRPDVVLCTGDLVDEGSTEEYARLVALLAELTMPFYVVPGNHDHRENLRAAFGGRGYLPAEGFLQYTVDLGELRLIALDTHVPGAPGGLLCAERLAWLDARLGEEPQRATVVMQHHPPFRSGISYIDTMGLEGIEGFTEVVARHPQVERVLCGHLHRPIVRRVAGTVAMTCPSTSHQLELDLREPGRLALVDEPPVCLLHVFREGLGLITHSSYMRDFGAPHVLVEV</sequence>
<dbReference type="PANTHER" id="PTHR42988">
    <property type="entry name" value="PHOSPHOHYDROLASE"/>
    <property type="match status" value="1"/>
</dbReference>